<proteinExistence type="predicted"/>
<dbReference type="Proteomes" id="UP000828390">
    <property type="component" value="Unassembled WGS sequence"/>
</dbReference>
<protein>
    <submittedName>
        <fullName evidence="1">Uncharacterized protein</fullName>
    </submittedName>
</protein>
<dbReference type="EMBL" id="JAIWYP010000012">
    <property type="protein sequence ID" value="KAH3730499.1"/>
    <property type="molecule type" value="Genomic_DNA"/>
</dbReference>
<reference evidence="1" key="1">
    <citation type="journal article" date="2019" name="bioRxiv">
        <title>The Genome of the Zebra Mussel, Dreissena polymorpha: A Resource for Invasive Species Research.</title>
        <authorList>
            <person name="McCartney M.A."/>
            <person name="Auch B."/>
            <person name="Kono T."/>
            <person name="Mallez S."/>
            <person name="Zhang Y."/>
            <person name="Obille A."/>
            <person name="Becker A."/>
            <person name="Abrahante J.E."/>
            <person name="Garbe J."/>
            <person name="Badalamenti J.P."/>
            <person name="Herman A."/>
            <person name="Mangelson H."/>
            <person name="Liachko I."/>
            <person name="Sullivan S."/>
            <person name="Sone E.D."/>
            <person name="Koren S."/>
            <person name="Silverstein K.A.T."/>
            <person name="Beckman K.B."/>
            <person name="Gohl D.M."/>
        </authorList>
    </citation>
    <scope>NUCLEOTIDE SEQUENCE</scope>
    <source>
        <strain evidence="1">Duluth1</strain>
        <tissue evidence="1">Whole animal</tissue>
    </source>
</reference>
<organism evidence="1 2">
    <name type="scientific">Dreissena polymorpha</name>
    <name type="common">Zebra mussel</name>
    <name type="synonym">Mytilus polymorpha</name>
    <dbReference type="NCBI Taxonomy" id="45954"/>
    <lineage>
        <taxon>Eukaryota</taxon>
        <taxon>Metazoa</taxon>
        <taxon>Spiralia</taxon>
        <taxon>Lophotrochozoa</taxon>
        <taxon>Mollusca</taxon>
        <taxon>Bivalvia</taxon>
        <taxon>Autobranchia</taxon>
        <taxon>Heteroconchia</taxon>
        <taxon>Euheterodonta</taxon>
        <taxon>Imparidentia</taxon>
        <taxon>Neoheterodontei</taxon>
        <taxon>Myida</taxon>
        <taxon>Dreissenoidea</taxon>
        <taxon>Dreissenidae</taxon>
        <taxon>Dreissena</taxon>
    </lineage>
</organism>
<reference evidence="1" key="2">
    <citation type="submission" date="2020-11" db="EMBL/GenBank/DDBJ databases">
        <authorList>
            <person name="McCartney M.A."/>
            <person name="Auch B."/>
            <person name="Kono T."/>
            <person name="Mallez S."/>
            <person name="Becker A."/>
            <person name="Gohl D.M."/>
            <person name="Silverstein K.A.T."/>
            <person name="Koren S."/>
            <person name="Bechman K.B."/>
            <person name="Herman A."/>
            <person name="Abrahante J.E."/>
            <person name="Garbe J."/>
        </authorList>
    </citation>
    <scope>NUCLEOTIDE SEQUENCE</scope>
    <source>
        <strain evidence="1">Duluth1</strain>
        <tissue evidence="1">Whole animal</tissue>
    </source>
</reference>
<name>A0A9D4CTI8_DREPO</name>
<evidence type="ECO:0000313" key="1">
    <source>
        <dbReference type="EMBL" id="KAH3730499.1"/>
    </source>
</evidence>
<keyword evidence="2" id="KW-1185">Reference proteome</keyword>
<dbReference type="AlphaFoldDB" id="A0A9D4CTI8"/>
<gene>
    <name evidence="1" type="ORF">DPMN_056489</name>
</gene>
<evidence type="ECO:0000313" key="2">
    <source>
        <dbReference type="Proteomes" id="UP000828390"/>
    </source>
</evidence>
<comment type="caution">
    <text evidence="1">The sequence shown here is derived from an EMBL/GenBank/DDBJ whole genome shotgun (WGS) entry which is preliminary data.</text>
</comment>
<sequence>MLIFTHLPQRDYEAGHTKCHWWKTKGKHTYQPKPTATTEEKLKTLECNFETLRVVKV</sequence>
<accession>A0A9D4CTI8</accession>